<gene>
    <name evidence="1" type="ORF">J0S82_003282</name>
</gene>
<proteinExistence type="predicted"/>
<evidence type="ECO:0000313" key="1">
    <source>
        <dbReference type="EMBL" id="KAG8514406.1"/>
    </source>
</evidence>
<accession>A0A8J6A355</accession>
<dbReference type="EMBL" id="JAGFMF010011747">
    <property type="protein sequence ID" value="KAG8514406.1"/>
    <property type="molecule type" value="Genomic_DNA"/>
</dbReference>
<evidence type="ECO:0000313" key="2">
    <source>
        <dbReference type="Proteomes" id="UP000700334"/>
    </source>
</evidence>
<dbReference type="Proteomes" id="UP000700334">
    <property type="component" value="Unassembled WGS sequence"/>
</dbReference>
<comment type="caution">
    <text evidence="1">The sequence shown here is derived from an EMBL/GenBank/DDBJ whole genome shotgun (WGS) entry which is preliminary data.</text>
</comment>
<dbReference type="AlphaFoldDB" id="A0A8J6A355"/>
<protein>
    <submittedName>
        <fullName evidence="1">Uncharacterized protein</fullName>
    </submittedName>
</protein>
<keyword evidence="2" id="KW-1185">Reference proteome</keyword>
<sequence>MKQDTSSQRLTGTIEGI</sequence>
<organism evidence="1 2">
    <name type="scientific">Galemys pyrenaicus</name>
    <name type="common">Iberian desman</name>
    <name type="synonym">Pyrenean desman</name>
    <dbReference type="NCBI Taxonomy" id="202257"/>
    <lineage>
        <taxon>Eukaryota</taxon>
        <taxon>Metazoa</taxon>
        <taxon>Chordata</taxon>
        <taxon>Craniata</taxon>
        <taxon>Vertebrata</taxon>
        <taxon>Euteleostomi</taxon>
        <taxon>Mammalia</taxon>
        <taxon>Eutheria</taxon>
        <taxon>Laurasiatheria</taxon>
        <taxon>Eulipotyphla</taxon>
        <taxon>Talpidae</taxon>
        <taxon>Galemys</taxon>
    </lineage>
</organism>
<name>A0A8J6A355_GALPY</name>
<reference evidence="1" key="1">
    <citation type="journal article" date="2021" name="Evol. Appl.">
        <title>The genome of the Pyrenean desman and the effects of bottlenecks and inbreeding on the genomic landscape of an endangered species.</title>
        <authorList>
            <person name="Escoda L."/>
            <person name="Castresana J."/>
        </authorList>
    </citation>
    <scope>NUCLEOTIDE SEQUENCE</scope>
    <source>
        <strain evidence="1">IBE-C5619</strain>
    </source>
</reference>